<accession>A0ABX0H5U1</accession>
<dbReference type="RefSeq" id="WP_166146580.1">
    <property type="nucleotide sequence ID" value="NZ_JAANYN010000004.1"/>
</dbReference>
<organism evidence="1 2">
    <name type="scientific">Cyclobacterium plantarum</name>
    <dbReference type="NCBI Taxonomy" id="2716263"/>
    <lineage>
        <taxon>Bacteria</taxon>
        <taxon>Pseudomonadati</taxon>
        <taxon>Bacteroidota</taxon>
        <taxon>Cytophagia</taxon>
        <taxon>Cytophagales</taxon>
        <taxon>Cyclobacteriaceae</taxon>
        <taxon>Cyclobacterium</taxon>
    </lineage>
</organism>
<name>A0ABX0H5U1_9BACT</name>
<dbReference type="Pfam" id="PF14345">
    <property type="entry name" value="GDYXXLXY"/>
    <property type="match status" value="1"/>
</dbReference>
<evidence type="ECO:0000313" key="2">
    <source>
        <dbReference type="Proteomes" id="UP000649799"/>
    </source>
</evidence>
<dbReference type="InterPro" id="IPR025833">
    <property type="entry name" value="GDYXXLXY"/>
</dbReference>
<gene>
    <name evidence="1" type="ORF">G9Q97_10425</name>
</gene>
<dbReference type="Proteomes" id="UP000649799">
    <property type="component" value="Unassembled WGS sequence"/>
</dbReference>
<reference evidence="1 2" key="1">
    <citation type="submission" date="2020-03" db="EMBL/GenBank/DDBJ databases">
        <title>Cyclobacterium plantarum sp. nov., a marine bacterium isolated from a coastal-marine wetland.</title>
        <authorList>
            <person name="Sanchez-Porro C."/>
            <person name="Ventosa A."/>
            <person name="Amoozegar M."/>
        </authorList>
    </citation>
    <scope>NUCLEOTIDE SEQUENCE [LARGE SCALE GENOMIC DNA]</scope>
    <source>
        <strain evidence="1 2">GBPx2</strain>
    </source>
</reference>
<dbReference type="EMBL" id="JAANYN010000004">
    <property type="protein sequence ID" value="NHE57225.1"/>
    <property type="molecule type" value="Genomic_DNA"/>
</dbReference>
<keyword evidence="2" id="KW-1185">Reference proteome</keyword>
<evidence type="ECO:0000313" key="1">
    <source>
        <dbReference type="EMBL" id="NHE57225.1"/>
    </source>
</evidence>
<comment type="caution">
    <text evidence="1">The sequence shown here is derived from an EMBL/GenBank/DDBJ whole genome shotgun (WGS) entry which is preliminary data.</text>
</comment>
<protein>
    <submittedName>
        <fullName evidence="1">GDYXXLXY domain-containing protein</fullName>
    </submittedName>
</protein>
<sequence>MANKKKTLPVFVLLALLQLYVPAKMILDREDILHSGKEYKFKTQPIDPNDPFRGKFIALYYEEAVVEIQSEADWLPGERIFVILTTDKDGFAKAHGLSKEYPADNQDFLKARVGWVTDNGTNMLTIEYPFDRYYMEESKAYDAELAYLESQVDSTQTAYAVVGIKEGEAVLKEVLINEVPIEEIVLNKRKNQK</sequence>
<proteinExistence type="predicted"/>